<dbReference type="EMBL" id="SDHZ01000006">
    <property type="protein sequence ID" value="RXK80528.1"/>
    <property type="molecule type" value="Genomic_DNA"/>
</dbReference>
<keyword evidence="2" id="KW-1185">Reference proteome</keyword>
<name>A0A4Q1D0J1_9BACT</name>
<comment type="caution">
    <text evidence="1">The sequence shown here is derived from an EMBL/GenBank/DDBJ whole genome shotgun (WGS) entry which is preliminary data.</text>
</comment>
<proteinExistence type="predicted"/>
<protein>
    <recommendedName>
        <fullName evidence="3">Toxin-antitoxin system YwqK family antitoxin</fullName>
    </recommendedName>
</protein>
<dbReference type="SUPFAM" id="SSF82185">
    <property type="entry name" value="Histone H3 K4-specific methyltransferase SET7/9 N-terminal domain"/>
    <property type="match status" value="1"/>
</dbReference>
<dbReference type="InterPro" id="IPR011652">
    <property type="entry name" value="MORN_2"/>
</dbReference>
<reference evidence="1 2" key="1">
    <citation type="submission" date="2019-01" db="EMBL/GenBank/DDBJ databases">
        <title>Filimonas sp. strain TTM-71.</title>
        <authorList>
            <person name="Chen W.-M."/>
        </authorList>
    </citation>
    <scope>NUCLEOTIDE SEQUENCE [LARGE SCALE GENOMIC DNA]</scope>
    <source>
        <strain evidence="1 2">TTM-71</strain>
    </source>
</reference>
<dbReference type="Proteomes" id="UP000290545">
    <property type="component" value="Unassembled WGS sequence"/>
</dbReference>
<evidence type="ECO:0008006" key="3">
    <source>
        <dbReference type="Google" id="ProtNLM"/>
    </source>
</evidence>
<dbReference type="OrthoDB" id="7342920at2"/>
<accession>A0A4Q1D0J1</accession>
<sequence length="181" mass="21105">MSRLSQINLKIQKFIQICMRKMYGTISHLLQNRIWVFYVIFIGSCQNRIQEPRLQLSKEVYQNGYVQSKGALINGKRNGLWTFYNEDGNVRSECLYYNDSLCGQSIAYFKASGDTLSIGSYINGSEDGEWRSFYGNNILARKAYYNKGEKIGIWEYYAEDGRVVRRVLHEGGREQVLFEKE</sequence>
<dbReference type="Gene3D" id="2.20.110.10">
    <property type="entry name" value="Histone H3 K4-specific methyltransferase SET7/9 N-terminal domain"/>
    <property type="match status" value="2"/>
</dbReference>
<dbReference type="AlphaFoldDB" id="A0A4Q1D0J1"/>
<organism evidence="1 2">
    <name type="scientific">Filimonas effusa</name>
    <dbReference type="NCBI Taxonomy" id="2508721"/>
    <lineage>
        <taxon>Bacteria</taxon>
        <taxon>Pseudomonadati</taxon>
        <taxon>Bacteroidota</taxon>
        <taxon>Chitinophagia</taxon>
        <taxon>Chitinophagales</taxon>
        <taxon>Chitinophagaceae</taxon>
        <taxon>Filimonas</taxon>
    </lineage>
</organism>
<dbReference type="Pfam" id="PF07661">
    <property type="entry name" value="MORN_2"/>
    <property type="match status" value="2"/>
</dbReference>
<gene>
    <name evidence="1" type="ORF">ESB13_23115</name>
</gene>
<evidence type="ECO:0000313" key="2">
    <source>
        <dbReference type="Proteomes" id="UP000290545"/>
    </source>
</evidence>
<evidence type="ECO:0000313" key="1">
    <source>
        <dbReference type="EMBL" id="RXK80528.1"/>
    </source>
</evidence>